<proteinExistence type="predicted"/>
<organism evidence="5 6">
    <name type="scientific">Amylocarpus encephaloides</name>
    <dbReference type="NCBI Taxonomy" id="45428"/>
    <lineage>
        <taxon>Eukaryota</taxon>
        <taxon>Fungi</taxon>
        <taxon>Dikarya</taxon>
        <taxon>Ascomycota</taxon>
        <taxon>Pezizomycotina</taxon>
        <taxon>Leotiomycetes</taxon>
        <taxon>Helotiales</taxon>
        <taxon>Helotiales incertae sedis</taxon>
        <taxon>Amylocarpus</taxon>
    </lineage>
</organism>
<dbReference type="SUPFAM" id="SSF51182">
    <property type="entry name" value="RmlC-like cupins"/>
    <property type="match status" value="1"/>
</dbReference>
<keyword evidence="6" id="KW-1185">Reference proteome</keyword>
<reference evidence="5" key="1">
    <citation type="journal article" date="2021" name="IMA Fungus">
        <title>Genomic characterization of three marine fungi, including Emericellopsis atlantica sp. nov. with signatures of a generalist lifestyle and marine biomass degradation.</title>
        <authorList>
            <person name="Hagestad O.C."/>
            <person name="Hou L."/>
            <person name="Andersen J.H."/>
            <person name="Hansen E.H."/>
            <person name="Altermark B."/>
            <person name="Li C."/>
            <person name="Kuhnert E."/>
            <person name="Cox R.J."/>
            <person name="Crous P.W."/>
            <person name="Spatafora J.W."/>
            <person name="Lail K."/>
            <person name="Amirebrahimi M."/>
            <person name="Lipzen A."/>
            <person name="Pangilinan J."/>
            <person name="Andreopoulos W."/>
            <person name="Hayes R.D."/>
            <person name="Ng V."/>
            <person name="Grigoriev I.V."/>
            <person name="Jackson S.A."/>
            <person name="Sutton T.D.S."/>
            <person name="Dobson A.D.W."/>
            <person name="Rama T."/>
        </authorList>
    </citation>
    <scope>NUCLEOTIDE SEQUENCE</scope>
    <source>
        <strain evidence="5">TRa018bII</strain>
    </source>
</reference>
<evidence type="ECO:0000313" key="5">
    <source>
        <dbReference type="EMBL" id="KAG9239251.1"/>
    </source>
</evidence>
<gene>
    <name evidence="5" type="ORF">BJ875DRAFT_436679</name>
</gene>
<dbReference type="InterPro" id="IPR047233">
    <property type="entry name" value="UAH_cupin"/>
</dbReference>
<name>A0A9P8CBJ5_9HELO</name>
<dbReference type="GO" id="GO:0000256">
    <property type="term" value="P:allantoin catabolic process"/>
    <property type="evidence" value="ECO:0007669"/>
    <property type="project" value="InterPro"/>
</dbReference>
<dbReference type="GO" id="GO:0006144">
    <property type="term" value="P:purine nucleobase metabolic process"/>
    <property type="evidence" value="ECO:0007669"/>
    <property type="project" value="UniProtKB-KW"/>
</dbReference>
<comment type="subunit">
    <text evidence="1">Homodimer.</text>
</comment>
<dbReference type="Pfam" id="PF04115">
    <property type="entry name" value="Ureidogly_lyase"/>
    <property type="match status" value="1"/>
</dbReference>
<dbReference type="GO" id="GO:0050385">
    <property type="term" value="F:ureidoglycolate lyase activity"/>
    <property type="evidence" value="ECO:0007669"/>
    <property type="project" value="UniProtKB-EC"/>
</dbReference>
<comment type="catalytic activity">
    <reaction evidence="4">
        <text>(S)-ureidoglycolate = urea + glyoxylate</text>
        <dbReference type="Rhea" id="RHEA:11304"/>
        <dbReference type="ChEBI" id="CHEBI:16199"/>
        <dbReference type="ChEBI" id="CHEBI:36655"/>
        <dbReference type="ChEBI" id="CHEBI:57296"/>
        <dbReference type="EC" id="4.3.2.3"/>
    </reaction>
</comment>
<dbReference type="PANTHER" id="PTHR21221:SF1">
    <property type="entry name" value="UREIDOGLYCOLATE LYASE"/>
    <property type="match status" value="1"/>
</dbReference>
<evidence type="ECO:0000256" key="2">
    <source>
        <dbReference type="ARBA" id="ARBA00022631"/>
    </source>
</evidence>
<dbReference type="Gene3D" id="2.60.120.480">
    <property type="entry name" value="Ureidoglycolate hydrolase"/>
    <property type="match status" value="1"/>
</dbReference>
<dbReference type="PANTHER" id="PTHR21221">
    <property type="entry name" value="UREIDOGLYCOLATE HYDROLASE"/>
    <property type="match status" value="1"/>
</dbReference>
<evidence type="ECO:0000256" key="4">
    <source>
        <dbReference type="ARBA" id="ARBA00047684"/>
    </source>
</evidence>
<dbReference type="InterPro" id="IPR011051">
    <property type="entry name" value="RmlC_Cupin_sf"/>
</dbReference>
<dbReference type="GO" id="GO:0004848">
    <property type="term" value="F:ureidoglycolate hydrolase activity"/>
    <property type="evidence" value="ECO:0007669"/>
    <property type="project" value="InterPro"/>
</dbReference>
<evidence type="ECO:0000313" key="6">
    <source>
        <dbReference type="Proteomes" id="UP000824998"/>
    </source>
</evidence>
<evidence type="ECO:0000256" key="1">
    <source>
        <dbReference type="ARBA" id="ARBA00011738"/>
    </source>
</evidence>
<keyword evidence="5" id="KW-0378">Hydrolase</keyword>
<dbReference type="EMBL" id="MU251360">
    <property type="protein sequence ID" value="KAG9239251.1"/>
    <property type="molecule type" value="Genomic_DNA"/>
</dbReference>
<accession>A0A9P8CBJ5</accession>
<protein>
    <submittedName>
        <fullName evidence="5">Ureidoglycolate hydrolase-like protein</fullName>
    </submittedName>
</protein>
<evidence type="ECO:0000256" key="3">
    <source>
        <dbReference type="ARBA" id="ARBA00023239"/>
    </source>
</evidence>
<keyword evidence="2" id="KW-0659">Purine metabolism</keyword>
<dbReference type="Proteomes" id="UP000824998">
    <property type="component" value="Unassembled WGS sequence"/>
</dbReference>
<dbReference type="AlphaFoldDB" id="A0A9P8CBJ5"/>
<dbReference type="InterPro" id="IPR007247">
    <property type="entry name" value="Ureidogly_lyase"/>
</dbReference>
<dbReference type="CDD" id="cd20298">
    <property type="entry name" value="cupin_UAH"/>
    <property type="match status" value="1"/>
</dbReference>
<sequence length="252" mass="27315">MAVKIVFLCDNLTVDVEDLSQTTFHSFGTVIENPEPSLLPQPRTGKLLANAIQANQGSALKYVDVTNMRDLYGSSPSKNSPSRAVMNMFVCAPRTLIPSQNKNLAGMFHVEILERHPYTTQTFIPLGVGKSEAQHRHYLIIVAPSLDASAQDECFPVPKSTNPKEKLPGRGLPDLNRIKAFIANGSQAVTYGAGTWHAPMVVVGDKPIDFVVVQFSNGVPIEDCQEAEIEGGGRSIMVAVPATSPQHPRAKL</sequence>
<keyword evidence="3" id="KW-0456">Lyase</keyword>
<comment type="caution">
    <text evidence="5">The sequence shown here is derived from an EMBL/GenBank/DDBJ whole genome shotgun (WGS) entry which is preliminary data.</text>
</comment>
<dbReference type="OrthoDB" id="10266039at2759"/>
<dbReference type="InterPro" id="IPR024060">
    <property type="entry name" value="Ureidoglycolate_lyase_dom_sf"/>
</dbReference>